<feature type="binding site" evidence="3">
    <location>
        <position position="376"/>
    </location>
    <ligand>
        <name>CoA</name>
        <dbReference type="ChEBI" id="CHEBI:57287"/>
    </ligand>
</feature>
<dbReference type="GO" id="GO:0003986">
    <property type="term" value="F:acetyl-CoA hydrolase activity"/>
    <property type="evidence" value="ECO:0007669"/>
    <property type="project" value="TreeGrafter"/>
</dbReference>
<dbReference type="OrthoDB" id="9801795at2"/>
<dbReference type="InterPro" id="IPR038460">
    <property type="entry name" value="AcetylCoA_hyd_C_sf"/>
</dbReference>
<evidence type="ECO:0000259" key="5">
    <source>
        <dbReference type="Pfam" id="PF13336"/>
    </source>
</evidence>
<dbReference type="Gene3D" id="3.40.1080.10">
    <property type="entry name" value="Glutaconate Coenzyme A-transferase"/>
    <property type="match status" value="1"/>
</dbReference>
<dbReference type="EMBL" id="CP014579">
    <property type="protein sequence ID" value="ANB75605.1"/>
    <property type="molecule type" value="Genomic_DNA"/>
</dbReference>
<feature type="domain" description="Acetyl-CoA hydrolase/transferase C-terminal" evidence="5">
    <location>
        <begin position="317"/>
        <end position="461"/>
    </location>
</feature>
<dbReference type="STRING" id="1804984.AYM40_25010"/>
<dbReference type="GO" id="GO:0006084">
    <property type="term" value="P:acetyl-CoA metabolic process"/>
    <property type="evidence" value="ECO:0007669"/>
    <property type="project" value="InterPro"/>
</dbReference>
<evidence type="ECO:0000256" key="2">
    <source>
        <dbReference type="PIRSR" id="PIRSR617821-1"/>
    </source>
</evidence>
<dbReference type="Gene3D" id="3.30.750.70">
    <property type="entry name" value="4-hydroxybutyrate coenzyme like domains"/>
    <property type="match status" value="1"/>
</dbReference>
<organism evidence="6 7">
    <name type="scientific">Paraburkholderia phytofirmans OLGA172</name>
    <dbReference type="NCBI Taxonomy" id="1417228"/>
    <lineage>
        <taxon>Bacteria</taxon>
        <taxon>Pseudomonadati</taxon>
        <taxon>Pseudomonadota</taxon>
        <taxon>Betaproteobacteria</taxon>
        <taxon>Burkholderiales</taxon>
        <taxon>Burkholderiaceae</taxon>
        <taxon>Paraburkholderia</taxon>
    </lineage>
</organism>
<dbReference type="InterPro" id="IPR017821">
    <property type="entry name" value="Succinate_CoA_transferase"/>
</dbReference>
<gene>
    <name evidence="6" type="ORF">AYM40_25010</name>
</gene>
<evidence type="ECO:0000256" key="3">
    <source>
        <dbReference type="PIRSR" id="PIRSR617821-2"/>
    </source>
</evidence>
<evidence type="ECO:0000259" key="4">
    <source>
        <dbReference type="Pfam" id="PF02550"/>
    </source>
</evidence>
<dbReference type="RefSeq" id="WP_063498888.1">
    <property type="nucleotide sequence ID" value="NZ_CP014579.1"/>
</dbReference>
<evidence type="ECO:0000256" key="1">
    <source>
        <dbReference type="ARBA" id="ARBA00009632"/>
    </source>
</evidence>
<protein>
    <submittedName>
        <fullName evidence="6">Acetyl-CoA hydrolase</fullName>
    </submittedName>
</protein>
<dbReference type="GO" id="GO:0006083">
    <property type="term" value="P:acetate metabolic process"/>
    <property type="evidence" value="ECO:0007669"/>
    <property type="project" value="InterPro"/>
</dbReference>
<dbReference type="NCBIfam" id="TIGR03458">
    <property type="entry name" value="YgfH_subfam"/>
    <property type="match status" value="1"/>
</dbReference>
<keyword evidence="6" id="KW-0378">Hydrolase</keyword>
<dbReference type="KEGG" id="buz:AYM40_25010"/>
<feature type="binding site" evidence="3">
    <location>
        <position position="380"/>
    </location>
    <ligand>
        <name>CoA</name>
        <dbReference type="ChEBI" id="CHEBI:57287"/>
    </ligand>
</feature>
<proteinExistence type="inferred from homology"/>
<comment type="similarity">
    <text evidence="1">Belongs to the acetyl-CoA hydrolase/transferase family.</text>
</comment>
<name>A0A160FRH4_9BURK</name>
<evidence type="ECO:0000313" key="7">
    <source>
        <dbReference type="Proteomes" id="UP000076852"/>
    </source>
</evidence>
<sequence length="501" mass="54304">MLEDRVRLPLLRSKITTAEEAASLIHDGMTVGTSGFGAAGDCKVVPRALAARAREGLRINLMTGASGGYDSDGVLAEAKAIRRRMPYQSDKTLRNQINAGEVMFFDLHLSEMAEQLRDGYLGPVDVAIIEAVAVTEAGIVPTMSVGNSAVFASLAKQVIVEINLDMPLTLEGLHDVYAPGPRAHRLPIPLTATEQRVGLPYIPVDLEKIAAIVITRKGDSPNQIQPPDAETMQIAGHLSEFFANEVRVGRLPPSLQPLQAGVGSIANAVLHGLVDSGYRGLRMYSEVLQDSAIELLDAGCVDFACASALMLSAPYQARFFDDIERYRSRILLRPQEISNHPEIIRRLGVIAVNTALECDIYGNVNSTHVCGTHMMNGLGGSGDYARNAYLSVFVTKSLAKGGDISSIVPMVSHVDHVGQDVDVLVTEHGLADLRGLAPRERAQQIITNCADPLYRDALRDYVTRAGTRGGHTPHLLESAFAWHTSYQQHGNMREALKLDLF</sequence>
<dbReference type="Proteomes" id="UP000076852">
    <property type="component" value="Chromosome 2"/>
</dbReference>
<feature type="binding site" evidence="3">
    <location>
        <position position="400"/>
    </location>
    <ligand>
        <name>CoA</name>
        <dbReference type="ChEBI" id="CHEBI:57287"/>
    </ligand>
</feature>
<dbReference type="InterPro" id="IPR046433">
    <property type="entry name" value="ActCoA_hydro"/>
</dbReference>
<reference evidence="6 7" key="1">
    <citation type="journal article" date="2016" name="Gene">
        <title>PacBio SMRT assembly of a complex multi-replicon genome reveals chlorocatechol degradative operon in a region of genome plasticity.</title>
        <authorList>
            <person name="Ricker N."/>
            <person name="Shen S.Y."/>
            <person name="Goordial J."/>
            <person name="Jin S."/>
            <person name="Fulthorpe R.R."/>
        </authorList>
    </citation>
    <scope>NUCLEOTIDE SEQUENCE [LARGE SCALE GENOMIC DNA]</scope>
    <source>
        <strain evidence="6 7">OLGA172</strain>
    </source>
</reference>
<dbReference type="Pfam" id="PF13336">
    <property type="entry name" value="AcetylCoA_hyd_C"/>
    <property type="match status" value="1"/>
</dbReference>
<accession>A0A160FRH4</accession>
<dbReference type="AlphaFoldDB" id="A0A160FRH4"/>
<dbReference type="InterPro" id="IPR037171">
    <property type="entry name" value="NagB/RpiA_transferase-like"/>
</dbReference>
<dbReference type="SUPFAM" id="SSF100950">
    <property type="entry name" value="NagB/RpiA/CoA transferase-like"/>
    <property type="match status" value="2"/>
</dbReference>
<feature type="domain" description="Acetyl-CoA hydrolase/transferase N-terminal" evidence="4">
    <location>
        <begin position="14"/>
        <end position="213"/>
    </location>
</feature>
<feature type="active site" description="5-glutamyl coenzyme A thioester intermediate" evidence="2">
    <location>
        <position position="286"/>
    </location>
</feature>
<dbReference type="PANTHER" id="PTHR43609">
    <property type="entry name" value="ACETYL-COA HYDROLASE"/>
    <property type="match status" value="1"/>
</dbReference>
<dbReference type="PANTHER" id="PTHR43609:SF1">
    <property type="entry name" value="ACETYL-COA HYDROLASE"/>
    <property type="match status" value="1"/>
</dbReference>
<dbReference type="InterPro" id="IPR026888">
    <property type="entry name" value="AcetylCoA_hyd_C"/>
</dbReference>
<dbReference type="Pfam" id="PF02550">
    <property type="entry name" value="AcetylCoA_hydro"/>
    <property type="match status" value="1"/>
</dbReference>
<dbReference type="FunFam" id="3.40.1080.20:FF:000001">
    <property type="entry name" value="Acetyl-CoA hydrolase Ach1"/>
    <property type="match status" value="1"/>
</dbReference>
<dbReference type="InterPro" id="IPR003702">
    <property type="entry name" value="ActCoA_hydro_N"/>
</dbReference>
<evidence type="ECO:0000313" key="6">
    <source>
        <dbReference type="EMBL" id="ANB75605.1"/>
    </source>
</evidence>
<keyword evidence="7" id="KW-1185">Reference proteome</keyword>
<dbReference type="Gene3D" id="3.40.1080.20">
    <property type="entry name" value="Acetyl-CoA hydrolase/transferase C-terminal domain"/>
    <property type="match status" value="1"/>
</dbReference>
<dbReference type="GO" id="GO:0008775">
    <property type="term" value="F:acetate CoA-transferase activity"/>
    <property type="evidence" value="ECO:0007669"/>
    <property type="project" value="InterPro"/>
</dbReference>